<name>A0A9K3CPF5_9EUKA</name>
<evidence type="ECO:0000256" key="1">
    <source>
        <dbReference type="SAM" id="MobiDB-lite"/>
    </source>
</evidence>
<feature type="compositionally biased region" description="Basic and acidic residues" evidence="1">
    <location>
        <begin position="277"/>
        <end position="287"/>
    </location>
</feature>
<feature type="compositionally biased region" description="Basic and acidic residues" evidence="1">
    <location>
        <begin position="158"/>
        <end position="172"/>
    </location>
</feature>
<proteinExistence type="predicted"/>
<evidence type="ECO:0000313" key="3">
    <source>
        <dbReference type="Proteomes" id="UP000265618"/>
    </source>
</evidence>
<protein>
    <recommendedName>
        <fullName evidence="4">NYN domain-containing protein</fullName>
    </recommendedName>
</protein>
<keyword evidence="3" id="KW-1185">Reference proteome</keyword>
<gene>
    <name evidence="2" type="ORF">KIPB_001783</name>
</gene>
<reference evidence="2 3" key="1">
    <citation type="journal article" date="2018" name="PLoS ONE">
        <title>The draft genome of Kipferlia bialata reveals reductive genome evolution in fornicate parasites.</title>
        <authorList>
            <person name="Tanifuji G."/>
            <person name="Takabayashi S."/>
            <person name="Kume K."/>
            <person name="Takagi M."/>
            <person name="Nakayama T."/>
            <person name="Kamikawa R."/>
            <person name="Inagaki Y."/>
            <person name="Hashimoto T."/>
        </authorList>
    </citation>
    <scope>NUCLEOTIDE SEQUENCE [LARGE SCALE GENOMIC DNA]</scope>
    <source>
        <strain evidence="2">NY0173</strain>
    </source>
</reference>
<feature type="region of interest" description="Disordered" evidence="1">
    <location>
        <begin position="158"/>
        <end position="217"/>
    </location>
</feature>
<comment type="caution">
    <text evidence="2">The sequence shown here is derived from an EMBL/GenBank/DDBJ whole genome shotgun (WGS) entry which is preliminary data.</text>
</comment>
<dbReference type="Proteomes" id="UP000265618">
    <property type="component" value="Unassembled WGS sequence"/>
</dbReference>
<evidence type="ECO:0008006" key="4">
    <source>
        <dbReference type="Google" id="ProtNLM"/>
    </source>
</evidence>
<sequence>MHQSSAPFRDIHPPRRKRAPSGYEVLDMTGGAGGEQCVVDISGSEGEVVETVDAEEIRTSQASGGHPVGNGLQQTVDSEGREPHMGVSEDAGLAGSTVNSDGLFEVAAPYSEGETYRSVMPLQSVPSEFVYSPDVRDGSCVMGGEFSVESSQYWEEVEARYQTEEEGRRASDAHSLPDSLSDSLSDSDSDSPPPLPPEIAASLFPTLPPSTTHQPQLQDMGDAEYMHAGSGVEEEGTPASEGSEGYESEEWYGDGEREGEGESDFSLGEEQGFSQFAEDREGEGEGEREVEESSEVEVETVTTQSITMPAIATTILVELHPRPNAIEISRKKAWNSFESPPDTDTAVLIDCENCGHHHWTQRIPSECIMGRRPYFIGFTGCITKSKYNHRQMPQVQGSEQSDVYMVYGTHRNRDEADYLLSMCCFAWCLLQKFGDRAIFIVSNDQSLRNTVNVIKDLGLGNIHMVPPLPVDIGEDPKVRQRKREDRRRQRATGRDSRSNGQRGMRGSRGGRSGAAFRVISANASSGVIPRTLMLLLHLPRKSGTSGTGMITLQYDPETRGVSDITVTYAQGQI</sequence>
<dbReference type="AlphaFoldDB" id="A0A9K3CPF5"/>
<evidence type="ECO:0000313" key="2">
    <source>
        <dbReference type="EMBL" id="GIQ80904.1"/>
    </source>
</evidence>
<feature type="compositionally biased region" description="Acidic residues" evidence="1">
    <location>
        <begin position="244"/>
        <end position="253"/>
    </location>
</feature>
<accession>A0A9K3CPF5</accession>
<feature type="compositionally biased region" description="Basic and acidic residues" evidence="1">
    <location>
        <begin position="474"/>
        <end position="497"/>
    </location>
</feature>
<dbReference type="EMBL" id="BDIP01000266">
    <property type="protein sequence ID" value="GIQ80904.1"/>
    <property type="molecule type" value="Genomic_DNA"/>
</dbReference>
<feature type="region of interest" description="Disordered" evidence="1">
    <location>
        <begin position="470"/>
        <end position="511"/>
    </location>
</feature>
<feature type="compositionally biased region" description="Low complexity" evidence="1">
    <location>
        <begin position="176"/>
        <end position="186"/>
    </location>
</feature>
<feature type="region of interest" description="Disordered" evidence="1">
    <location>
        <begin position="1"/>
        <end position="97"/>
    </location>
</feature>
<feature type="region of interest" description="Disordered" evidence="1">
    <location>
        <begin position="229"/>
        <end position="302"/>
    </location>
</feature>
<organism evidence="2 3">
    <name type="scientific">Kipferlia bialata</name>
    <dbReference type="NCBI Taxonomy" id="797122"/>
    <lineage>
        <taxon>Eukaryota</taxon>
        <taxon>Metamonada</taxon>
        <taxon>Carpediemonas-like organisms</taxon>
        <taxon>Kipferlia</taxon>
    </lineage>
</organism>
<feature type="compositionally biased region" description="Acidic residues" evidence="1">
    <location>
        <begin position="288"/>
        <end position="298"/>
    </location>
</feature>